<dbReference type="AlphaFoldDB" id="A0A1I5I678"/>
<proteinExistence type="predicted"/>
<dbReference type="InterPro" id="IPR029069">
    <property type="entry name" value="HotDog_dom_sf"/>
</dbReference>
<dbReference type="InterPro" id="IPR049450">
    <property type="entry name" value="ACOT8-like_C"/>
</dbReference>
<dbReference type="EMBL" id="FOWE01000012">
    <property type="protein sequence ID" value="SFO56027.1"/>
    <property type="molecule type" value="Genomic_DNA"/>
</dbReference>
<dbReference type="Pfam" id="PF13622">
    <property type="entry name" value="4HBT_3"/>
    <property type="match status" value="1"/>
</dbReference>
<protein>
    <submittedName>
        <fullName evidence="3">Acyl-CoA thioesterase</fullName>
    </submittedName>
</protein>
<evidence type="ECO:0000259" key="1">
    <source>
        <dbReference type="Pfam" id="PF13622"/>
    </source>
</evidence>
<feature type="domain" description="Acyl-CoA thioesterase-like N-terminal HotDog" evidence="1">
    <location>
        <begin position="27"/>
        <end position="106"/>
    </location>
</feature>
<keyword evidence="4" id="KW-1185">Reference proteome</keyword>
<dbReference type="RefSeq" id="WP_177225275.1">
    <property type="nucleotide sequence ID" value="NZ_FOWE01000012.1"/>
</dbReference>
<sequence>MDLAATAALVTGTDRPLDRAERVLVVDPSWRSFSHVQGGLVVGHLLAAAADLAGATPRAVTAHLLAGVEPSAEASVAVTADRAGTTGSVRATMSQHGRLAAVAQVLTLARPASPVAEAAPVPVPPVADGVPFALPRDLVPIADHTSIRALGSSRPLAGGAEPRLTAWVRIDGDLEPLVQLGVLLDALPPSLFAVRTTPAVLPTVELTAHLAGPPPAGSAWVLVDQVTTWADDDLAVDDAELRAEDGSLVARARQTRRLLSR</sequence>
<dbReference type="InterPro" id="IPR049449">
    <property type="entry name" value="TesB_ACOT8-like_N"/>
</dbReference>
<accession>A0A1I5I678</accession>
<evidence type="ECO:0000313" key="4">
    <source>
        <dbReference type="Proteomes" id="UP000183642"/>
    </source>
</evidence>
<dbReference type="Proteomes" id="UP000183642">
    <property type="component" value="Unassembled WGS sequence"/>
</dbReference>
<dbReference type="Pfam" id="PF20789">
    <property type="entry name" value="4HBT_3C"/>
    <property type="match status" value="1"/>
</dbReference>
<dbReference type="Gene3D" id="2.40.160.210">
    <property type="entry name" value="Acyl-CoA thioesterase, double hotdog domain"/>
    <property type="match status" value="1"/>
</dbReference>
<organism evidence="3 4">
    <name type="scientific">Geodermatophilus obscurus</name>
    <dbReference type="NCBI Taxonomy" id="1861"/>
    <lineage>
        <taxon>Bacteria</taxon>
        <taxon>Bacillati</taxon>
        <taxon>Actinomycetota</taxon>
        <taxon>Actinomycetes</taxon>
        <taxon>Geodermatophilales</taxon>
        <taxon>Geodermatophilaceae</taxon>
        <taxon>Geodermatophilus</taxon>
    </lineage>
</organism>
<gene>
    <name evidence="3" type="ORF">SAMN05660359_04325</name>
</gene>
<dbReference type="SUPFAM" id="SSF54637">
    <property type="entry name" value="Thioesterase/thiol ester dehydrase-isomerase"/>
    <property type="match status" value="2"/>
</dbReference>
<reference evidence="4" key="1">
    <citation type="submission" date="2016-10" db="EMBL/GenBank/DDBJ databases">
        <authorList>
            <person name="Varghese N."/>
            <person name="Submissions S."/>
        </authorList>
    </citation>
    <scope>NUCLEOTIDE SEQUENCE [LARGE SCALE GENOMIC DNA]</scope>
    <source>
        <strain evidence="4">DSM 43161</strain>
    </source>
</reference>
<name>A0A1I5I678_9ACTN</name>
<feature type="domain" description="Acyl-CoA thioesterase-like C-terminal" evidence="2">
    <location>
        <begin position="132"/>
        <end position="255"/>
    </location>
</feature>
<evidence type="ECO:0000259" key="2">
    <source>
        <dbReference type="Pfam" id="PF20789"/>
    </source>
</evidence>
<evidence type="ECO:0000313" key="3">
    <source>
        <dbReference type="EMBL" id="SFO56027.1"/>
    </source>
</evidence>
<dbReference type="InterPro" id="IPR042171">
    <property type="entry name" value="Acyl-CoA_hotdog"/>
</dbReference>